<accession>A0ABW9RSE9</accession>
<evidence type="ECO:0000313" key="2">
    <source>
        <dbReference type="Proteomes" id="UP000798808"/>
    </source>
</evidence>
<comment type="caution">
    <text evidence="1">The sequence shown here is derived from an EMBL/GenBank/DDBJ whole genome shotgun (WGS) entry which is preliminary data.</text>
</comment>
<keyword evidence="2" id="KW-1185">Reference proteome</keyword>
<reference evidence="1 2" key="1">
    <citation type="submission" date="2019-02" db="EMBL/GenBank/DDBJ databases">
        <authorList>
            <person name="Goldberg S.R."/>
            <person name="Haltli B.A."/>
            <person name="Correa H."/>
            <person name="Russell K.G."/>
        </authorList>
    </citation>
    <scope>NUCLEOTIDE SEQUENCE [LARGE SCALE GENOMIC DNA]</scope>
    <source>
        <strain evidence="1 2">JCM 16186</strain>
    </source>
</reference>
<dbReference type="EMBL" id="SMLW01000612">
    <property type="protein sequence ID" value="MTI27099.1"/>
    <property type="molecule type" value="Genomic_DNA"/>
</dbReference>
<proteinExistence type="predicted"/>
<name>A0ABW9RSE9_9BACT</name>
<protein>
    <submittedName>
        <fullName evidence="1">Phosphoribosylpyrophosphate synthetase</fullName>
    </submittedName>
</protein>
<evidence type="ECO:0000313" key="1">
    <source>
        <dbReference type="EMBL" id="MTI27099.1"/>
    </source>
</evidence>
<sequence length="94" mass="10728">MTMDTVLEIIKNLQDKGYNIDYNKSPNLKELEKTPQLFKVDEIFRYEGLTDPEDETIVYAISSVINNQKGILVDGYGIYALPEVEEIINKLNAS</sequence>
<organism evidence="1 2">
    <name type="scientific">Fulvivirga kasyanovii</name>
    <dbReference type="NCBI Taxonomy" id="396812"/>
    <lineage>
        <taxon>Bacteria</taxon>
        <taxon>Pseudomonadati</taxon>
        <taxon>Bacteroidota</taxon>
        <taxon>Cytophagia</taxon>
        <taxon>Cytophagales</taxon>
        <taxon>Fulvivirgaceae</taxon>
        <taxon>Fulvivirga</taxon>
    </lineage>
</organism>
<dbReference type="Proteomes" id="UP000798808">
    <property type="component" value="Unassembled WGS sequence"/>
</dbReference>
<gene>
    <name evidence="1" type="ORF">E1163_19240</name>
</gene>